<feature type="transmembrane region" description="Helical" evidence="12">
    <location>
        <begin position="69"/>
        <end position="89"/>
    </location>
</feature>
<feature type="transmembrane region" description="Helical" evidence="12">
    <location>
        <begin position="261"/>
        <end position="283"/>
    </location>
</feature>
<accession>A0AAN7Q334</accession>
<comment type="similarity">
    <text evidence="3 12">Belongs to the glycosyltransferase 22 family.</text>
</comment>
<comment type="catalytic activity">
    <reaction evidence="11">
        <text>an alpha-D-Man-(1-&gt;2)-alpha-D-Man-(1-&gt;2)-alpha-D-Man-(1-&gt;3)-[alpha-D-Man-(1-&gt;2)-alpha-D-Man-(1-&gt;3)-alpha-D-Man-(1-&gt;6)]-beta-D-Man-(1-&gt;4)-beta-D-GlcNAc-(1-&gt;4)-alpha-D-GlcNAc-diphospho-di-trans,poly-cis-dolichol + a di-trans,poly-cis-dolichyl beta-D-mannosyl phosphate = an alpha-D-Man-(1-&gt;2)-alpha-D-Man-(1-&gt;2)-alpha-D-Man-(1-&gt;3)-[alpha-D-Man-(1-&gt;2)-alpha-D-Man-(1-&gt;3)-[alpha-D-Man-(1-&gt;6)]-alpha-D-Man-(1-&gt;6)]-beta-D-Man-(1-&gt;4)-beta-D-GlcNAc-(1-&gt;4)-alpha-D-GlcNAc-diphospho-di-trans,poly-cis-dolichol + a di-trans,poly-cis-dolichyl phosphate + H(+)</text>
        <dbReference type="Rhea" id="RHEA:29535"/>
        <dbReference type="Rhea" id="RHEA-COMP:19498"/>
        <dbReference type="Rhea" id="RHEA-COMP:19501"/>
        <dbReference type="Rhea" id="RHEA-COMP:19518"/>
        <dbReference type="Rhea" id="RHEA-COMP:19519"/>
        <dbReference type="ChEBI" id="CHEBI:15378"/>
        <dbReference type="ChEBI" id="CHEBI:57683"/>
        <dbReference type="ChEBI" id="CHEBI:58211"/>
        <dbReference type="ChEBI" id="CHEBI:132517"/>
        <dbReference type="ChEBI" id="CHEBI:132519"/>
        <dbReference type="EC" id="2.4.1.260"/>
    </reaction>
    <physiologicalReaction direction="left-to-right" evidence="11">
        <dbReference type="Rhea" id="RHEA:29536"/>
    </physiologicalReaction>
</comment>
<feature type="transmembrane region" description="Helical" evidence="12">
    <location>
        <begin position="290"/>
        <end position="307"/>
    </location>
</feature>
<evidence type="ECO:0000256" key="2">
    <source>
        <dbReference type="ARBA" id="ARBA00004922"/>
    </source>
</evidence>
<gene>
    <name evidence="13" type="ORF">SAY87_020002</name>
</gene>
<evidence type="ECO:0000256" key="6">
    <source>
        <dbReference type="ARBA" id="ARBA00022692"/>
    </source>
</evidence>
<dbReference type="PANTHER" id="PTHR22760">
    <property type="entry name" value="GLYCOSYLTRANSFERASE"/>
    <property type="match status" value="1"/>
</dbReference>
<sequence length="496" mass="56609">MASKFSKVLKLYGYDLLLGSIAAFYVFMAPYTKVEESFNVQAMHDILYHRQHLDKYDHLEFPGVVPRTFIGAFLVAILASPVVFVISLLQLPKIYSLIAVRLVLGGIILLTLRFFRIQVRKKFGSQVEAFFVILSSLQFHLLFYCSRPLPNVLALGLVNIGYANLIKGNFYLSLNSLIFATLVFRCDILLLLVPLGVELLLTKSISLLQAIKYCLGTALVCIVITILVDSIMWRRSLWPEFEVFWFNSVLNRSSEWGTQPIHWYFTSALPRALLVVYPLSVLGVLLDRRILFYVIPVYSFILLYSKLPHKELRFIIGSVPIFNLAAAVAASRIYNNRKKSFWKVLFLIMAGSFFVSLGCSGLTFLASYQNYHSGYALKYLHEGGHLTKGIEQQWVHIDTFSAMNGISRFCEDENLLRYSKEEGIHIEDFRSRNFTYLVSEHAAVDGYKCLFSVKGFSRISLRNSFPPITLIIEPKVFVHGNLNYPDIVDKSWRGCS</sequence>
<dbReference type="GO" id="GO:0006487">
    <property type="term" value="P:protein N-linked glycosylation"/>
    <property type="evidence" value="ECO:0007669"/>
    <property type="project" value="TreeGrafter"/>
</dbReference>
<evidence type="ECO:0000256" key="4">
    <source>
        <dbReference type="ARBA" id="ARBA00022676"/>
    </source>
</evidence>
<keyword evidence="4 12" id="KW-0328">Glycosyltransferase</keyword>
<feature type="transmembrane region" description="Helical" evidence="12">
    <location>
        <begin position="346"/>
        <end position="368"/>
    </location>
</feature>
<evidence type="ECO:0000256" key="12">
    <source>
        <dbReference type="RuleBase" id="RU363075"/>
    </source>
</evidence>
<evidence type="ECO:0000256" key="1">
    <source>
        <dbReference type="ARBA" id="ARBA00004477"/>
    </source>
</evidence>
<dbReference type="EMBL" id="JAXIOK010000012">
    <property type="protein sequence ID" value="KAK4758701.1"/>
    <property type="molecule type" value="Genomic_DNA"/>
</dbReference>
<feature type="transmembrane region" description="Helical" evidence="12">
    <location>
        <begin position="213"/>
        <end position="233"/>
    </location>
</feature>
<dbReference type="PANTHER" id="PTHR22760:SF1">
    <property type="entry name" value="DOL-P-MAN:MAN(7)GLCNAC(2)-PP-DOL ALPHA-1,6-MANNOSYLTRANSFERASE"/>
    <property type="match status" value="1"/>
</dbReference>
<feature type="transmembrane region" description="Helical" evidence="12">
    <location>
        <begin position="313"/>
        <end position="334"/>
    </location>
</feature>
<dbReference type="Proteomes" id="UP001345219">
    <property type="component" value="Chromosome 15"/>
</dbReference>
<dbReference type="GO" id="GO:0005789">
    <property type="term" value="C:endoplasmic reticulum membrane"/>
    <property type="evidence" value="ECO:0007669"/>
    <property type="project" value="UniProtKB-SubCell"/>
</dbReference>
<keyword evidence="7 12" id="KW-0256">Endoplasmic reticulum</keyword>
<keyword evidence="6 12" id="KW-0812">Transmembrane</keyword>
<feature type="transmembrane region" description="Helical" evidence="12">
    <location>
        <begin position="127"/>
        <end position="145"/>
    </location>
</feature>
<comment type="subcellular location">
    <subcellularLocation>
        <location evidence="1 12">Endoplasmic reticulum membrane</location>
        <topology evidence="1 12">Multi-pass membrane protein</topology>
    </subcellularLocation>
</comment>
<evidence type="ECO:0000256" key="8">
    <source>
        <dbReference type="ARBA" id="ARBA00022989"/>
    </source>
</evidence>
<evidence type="ECO:0000313" key="14">
    <source>
        <dbReference type="Proteomes" id="UP001345219"/>
    </source>
</evidence>
<evidence type="ECO:0000256" key="3">
    <source>
        <dbReference type="ARBA" id="ARBA00007063"/>
    </source>
</evidence>
<feature type="transmembrane region" description="Helical" evidence="12">
    <location>
        <begin position="178"/>
        <end position="201"/>
    </location>
</feature>
<comment type="caution">
    <text evidence="13">The sequence shown here is derived from an EMBL/GenBank/DDBJ whole genome shotgun (WGS) entry which is preliminary data.</text>
</comment>
<evidence type="ECO:0000256" key="7">
    <source>
        <dbReference type="ARBA" id="ARBA00022824"/>
    </source>
</evidence>
<evidence type="ECO:0000256" key="10">
    <source>
        <dbReference type="ARBA" id="ARBA00044721"/>
    </source>
</evidence>
<dbReference type="EC" id="2.4.1.-" evidence="12"/>
<dbReference type="Pfam" id="PF03901">
    <property type="entry name" value="Glyco_transf_22"/>
    <property type="match status" value="1"/>
</dbReference>
<proteinExistence type="inferred from homology"/>
<evidence type="ECO:0000256" key="11">
    <source>
        <dbReference type="ARBA" id="ARBA00048899"/>
    </source>
</evidence>
<keyword evidence="8 12" id="KW-1133">Transmembrane helix</keyword>
<evidence type="ECO:0000256" key="5">
    <source>
        <dbReference type="ARBA" id="ARBA00022679"/>
    </source>
</evidence>
<dbReference type="GO" id="GO:0052917">
    <property type="term" value="F:dol-P-Man:Man(7)GlcNAc(2)-PP-Dol alpha-1,6-mannosyltransferase activity"/>
    <property type="evidence" value="ECO:0007669"/>
    <property type="project" value="UniProtKB-EC"/>
</dbReference>
<keyword evidence="9 12" id="KW-0472">Membrane</keyword>
<comment type="function">
    <text evidence="10">Mannosyltransferase that operates in the biosynthetic pathway of dolichol-linked oligosaccharides, the glycan precursors employed in protein asparagine (N)-glycosylation. The assembly of dolichol-linked oligosaccharides begins on the cytosolic side of the endoplasmic reticulum membrane and finishes in its lumen. The sequential addition of sugars to dolichol pyrophosphate produces dolichol-linked oligosaccharides containing fourteen sugars, including two GlcNAcs, nine mannoses and three glucoses. Once assembled, the oligosaccharide is transferred from the lipid to nascent proteins by oligosaccharyltransferases. In the lumen of the endoplasmic reticulum, adds the eighth mannose residue in an alpha-1,6 linkage onto Man(7)GlcNAc(2)-PP-dolichol to produce Man(8)GlcNAc(2)-PP-dolichol.</text>
</comment>
<evidence type="ECO:0000313" key="13">
    <source>
        <dbReference type="EMBL" id="KAK4758701.1"/>
    </source>
</evidence>
<keyword evidence="14" id="KW-1185">Reference proteome</keyword>
<feature type="transmembrane region" description="Helical" evidence="12">
    <location>
        <begin position="12"/>
        <end position="31"/>
    </location>
</feature>
<protein>
    <recommendedName>
        <fullName evidence="12">Mannosyltransferase</fullName>
        <ecNumber evidence="12">2.4.1.-</ecNumber>
    </recommendedName>
</protein>
<feature type="transmembrane region" description="Helical" evidence="12">
    <location>
        <begin position="94"/>
        <end position="115"/>
    </location>
</feature>
<dbReference type="InterPro" id="IPR005599">
    <property type="entry name" value="GPI_mannosylTrfase"/>
</dbReference>
<keyword evidence="5" id="KW-0808">Transferase</keyword>
<dbReference type="AlphaFoldDB" id="A0AAN7Q334"/>
<comment type="pathway">
    <text evidence="2">Protein modification; protein glycosylation.</text>
</comment>
<organism evidence="13 14">
    <name type="scientific">Trapa incisa</name>
    <dbReference type="NCBI Taxonomy" id="236973"/>
    <lineage>
        <taxon>Eukaryota</taxon>
        <taxon>Viridiplantae</taxon>
        <taxon>Streptophyta</taxon>
        <taxon>Embryophyta</taxon>
        <taxon>Tracheophyta</taxon>
        <taxon>Spermatophyta</taxon>
        <taxon>Magnoliopsida</taxon>
        <taxon>eudicotyledons</taxon>
        <taxon>Gunneridae</taxon>
        <taxon>Pentapetalae</taxon>
        <taxon>rosids</taxon>
        <taxon>malvids</taxon>
        <taxon>Myrtales</taxon>
        <taxon>Lythraceae</taxon>
        <taxon>Trapa</taxon>
    </lineage>
</organism>
<feature type="transmembrane region" description="Helical" evidence="12">
    <location>
        <begin position="152"/>
        <end position="172"/>
    </location>
</feature>
<evidence type="ECO:0000256" key="9">
    <source>
        <dbReference type="ARBA" id="ARBA00023136"/>
    </source>
</evidence>
<name>A0AAN7Q334_9MYRT</name>
<reference evidence="13 14" key="1">
    <citation type="journal article" date="2023" name="Hortic Res">
        <title>Pangenome of water caltrop reveals structural variations and asymmetric subgenome divergence after allopolyploidization.</title>
        <authorList>
            <person name="Zhang X."/>
            <person name="Chen Y."/>
            <person name="Wang L."/>
            <person name="Yuan Y."/>
            <person name="Fang M."/>
            <person name="Shi L."/>
            <person name="Lu R."/>
            <person name="Comes H.P."/>
            <person name="Ma Y."/>
            <person name="Chen Y."/>
            <person name="Huang G."/>
            <person name="Zhou Y."/>
            <person name="Zheng Z."/>
            <person name="Qiu Y."/>
        </authorList>
    </citation>
    <scope>NUCLEOTIDE SEQUENCE [LARGE SCALE GENOMIC DNA]</scope>
    <source>
        <tissue evidence="13">Roots</tissue>
    </source>
</reference>